<protein>
    <submittedName>
        <fullName evidence="1">Uncharacterized protein</fullName>
    </submittedName>
</protein>
<reference evidence="1" key="1">
    <citation type="submission" date="2021-08" db="EMBL/GenBank/DDBJ databases">
        <title>The first chromosome-level gecko genome reveals the dynamic sex chromosomes of Neotropical dwarf geckos (Sphaerodactylidae: Sphaerodactylus).</title>
        <authorList>
            <person name="Pinto B.J."/>
            <person name="Keating S.E."/>
            <person name="Gamble T."/>
        </authorList>
    </citation>
    <scope>NUCLEOTIDE SEQUENCE</scope>
    <source>
        <strain evidence="1">TG3544</strain>
    </source>
</reference>
<dbReference type="EMBL" id="CM037615">
    <property type="protein sequence ID" value="KAH8015073.1"/>
    <property type="molecule type" value="Genomic_DNA"/>
</dbReference>
<proteinExistence type="predicted"/>
<keyword evidence="2" id="KW-1185">Reference proteome</keyword>
<comment type="caution">
    <text evidence="1">The sequence shown here is derived from an EMBL/GenBank/DDBJ whole genome shotgun (WGS) entry which is preliminary data.</text>
</comment>
<gene>
    <name evidence="1" type="ORF">K3G42_033085</name>
</gene>
<accession>A0ACB8G7N4</accession>
<name>A0ACB8G7N4_9SAUR</name>
<evidence type="ECO:0000313" key="2">
    <source>
        <dbReference type="Proteomes" id="UP000827872"/>
    </source>
</evidence>
<organism evidence="1 2">
    <name type="scientific">Sphaerodactylus townsendi</name>
    <dbReference type="NCBI Taxonomy" id="933632"/>
    <lineage>
        <taxon>Eukaryota</taxon>
        <taxon>Metazoa</taxon>
        <taxon>Chordata</taxon>
        <taxon>Craniata</taxon>
        <taxon>Vertebrata</taxon>
        <taxon>Euteleostomi</taxon>
        <taxon>Lepidosauria</taxon>
        <taxon>Squamata</taxon>
        <taxon>Bifurcata</taxon>
        <taxon>Gekkota</taxon>
        <taxon>Sphaerodactylidae</taxon>
        <taxon>Sphaerodactylus</taxon>
    </lineage>
</organism>
<evidence type="ECO:0000313" key="1">
    <source>
        <dbReference type="EMBL" id="KAH8015073.1"/>
    </source>
</evidence>
<sequence length="168" mass="18947">MIYQLQNTRGRCLTDFRCQMPWVGPTTRTQMHHLTLGEISLELSLGHPPVHTLARTPDNPARTPDNPARIPDNPVRTPDNPVRTPEHLARTPEHLVHTLEHPAGTLEHPAHILEHPDGQHFQHPVEGHPNHAHLTTLQGPFPLTHQECFLLPGNPRVVAVECNQTLPW</sequence>
<dbReference type="Proteomes" id="UP000827872">
    <property type="component" value="Linkage Group LG02"/>
</dbReference>